<gene>
    <name evidence="3" type="ORF">SAPINGB_P005626</name>
</gene>
<dbReference type="PANTHER" id="PTHR28029">
    <property type="entry name" value="PROTEIN ILM1"/>
    <property type="match status" value="1"/>
</dbReference>
<proteinExistence type="predicted"/>
<keyword evidence="4" id="KW-1185">Reference proteome</keyword>
<evidence type="ECO:0000256" key="2">
    <source>
        <dbReference type="SAM" id="SignalP"/>
    </source>
</evidence>
<feature type="transmembrane region" description="Helical" evidence="1">
    <location>
        <begin position="84"/>
        <end position="104"/>
    </location>
</feature>
<organism evidence="3 4">
    <name type="scientific">Magnusiomyces paraingens</name>
    <dbReference type="NCBI Taxonomy" id="2606893"/>
    <lineage>
        <taxon>Eukaryota</taxon>
        <taxon>Fungi</taxon>
        <taxon>Dikarya</taxon>
        <taxon>Ascomycota</taxon>
        <taxon>Saccharomycotina</taxon>
        <taxon>Dipodascomycetes</taxon>
        <taxon>Dipodascales</taxon>
        <taxon>Dipodascaceae</taxon>
        <taxon>Magnusiomyces</taxon>
    </lineage>
</organism>
<evidence type="ECO:0000313" key="4">
    <source>
        <dbReference type="Proteomes" id="UP000398389"/>
    </source>
</evidence>
<sequence length="154" mass="17053">MAVISAKTAILFRSCFLWSFGYMLVANPKKVTGHPLVVLIGQAMRLPELEIQKGDPLVGLLAICLITGGLSDIPLLAVEGSSYLTVNSVVVPIRLLIFFAVTGWCYLDYNPYLSNGLVFAYGFVEIVINFCIYVVVREEKNELVGQEVRKRHGE</sequence>
<protein>
    <submittedName>
        <fullName evidence="3">Uncharacterized protein</fullName>
    </submittedName>
</protein>
<keyword evidence="1" id="KW-1133">Transmembrane helix</keyword>
<dbReference type="Proteomes" id="UP000398389">
    <property type="component" value="Unassembled WGS sequence"/>
</dbReference>
<evidence type="ECO:0000313" key="3">
    <source>
        <dbReference type="EMBL" id="VVT57270.1"/>
    </source>
</evidence>
<feature type="transmembrane region" description="Helical" evidence="1">
    <location>
        <begin position="116"/>
        <end position="136"/>
    </location>
</feature>
<dbReference type="InterPro" id="IPR018815">
    <property type="entry name" value="Incr_loss_mito_DNA_1"/>
</dbReference>
<name>A0A5E8C2P1_9ASCO</name>
<reference evidence="3 4" key="1">
    <citation type="submission" date="2019-09" db="EMBL/GenBank/DDBJ databases">
        <authorList>
            <person name="Brejova B."/>
        </authorList>
    </citation>
    <scope>NUCLEOTIDE SEQUENCE [LARGE SCALE GENOMIC DNA]</scope>
</reference>
<dbReference type="GeneID" id="43584440"/>
<dbReference type="Pfam" id="PF10311">
    <property type="entry name" value="Ilm1"/>
    <property type="match status" value="2"/>
</dbReference>
<dbReference type="RefSeq" id="XP_031856231.1">
    <property type="nucleotide sequence ID" value="XM_032000340.1"/>
</dbReference>
<dbReference type="PANTHER" id="PTHR28029:SF1">
    <property type="entry name" value="PROTEIN ILM1"/>
    <property type="match status" value="1"/>
</dbReference>
<feature type="transmembrane region" description="Helical" evidence="1">
    <location>
        <begin position="57"/>
        <end position="77"/>
    </location>
</feature>
<keyword evidence="1" id="KW-0812">Transmembrane</keyword>
<dbReference type="AlphaFoldDB" id="A0A5E8C2P1"/>
<accession>A0A5E8C2P1</accession>
<dbReference type="OrthoDB" id="5299849at2759"/>
<feature type="signal peptide" evidence="2">
    <location>
        <begin position="1"/>
        <end position="33"/>
    </location>
</feature>
<evidence type="ECO:0000256" key="1">
    <source>
        <dbReference type="SAM" id="Phobius"/>
    </source>
</evidence>
<keyword evidence="1" id="KW-0472">Membrane</keyword>
<feature type="chain" id="PRO_5022798825" evidence="2">
    <location>
        <begin position="34"/>
        <end position="154"/>
    </location>
</feature>
<dbReference type="EMBL" id="CABVLU010000004">
    <property type="protein sequence ID" value="VVT57270.1"/>
    <property type="molecule type" value="Genomic_DNA"/>
</dbReference>
<keyword evidence="2" id="KW-0732">Signal</keyword>